<dbReference type="GO" id="GO:0003677">
    <property type="term" value="F:DNA binding"/>
    <property type="evidence" value="ECO:0007669"/>
    <property type="project" value="InterPro"/>
</dbReference>
<evidence type="ECO:0000313" key="7">
    <source>
        <dbReference type="EMBL" id="MBP5856543.1"/>
    </source>
</evidence>
<dbReference type="Pfam" id="PF04542">
    <property type="entry name" value="Sigma70_r2"/>
    <property type="match status" value="1"/>
</dbReference>
<evidence type="ECO:0000256" key="2">
    <source>
        <dbReference type="ARBA" id="ARBA00023015"/>
    </source>
</evidence>
<comment type="similarity">
    <text evidence="1">Belongs to the sigma-70 factor family. ECF subfamily.</text>
</comment>
<feature type="domain" description="RNA polymerase sigma-70 region 2" evidence="5">
    <location>
        <begin position="10"/>
        <end position="76"/>
    </location>
</feature>
<keyword evidence="2" id="KW-0805">Transcription regulation</keyword>
<sequence>MSQDTEILALYTAHRSALVEYASGITGNRAHAEDLVQEAWVRMDRAARKEPPKEPLRYLYRIVRNLAFDGRRSLARERQVISGEDVAGAAARGASPDPSPEAVALYKAEFERLVAAMDELPERTRIALEMHRIGGCKLREIAAFLDISLPMAHVLVAQGVEHCKRRLGWS</sequence>
<keyword evidence="4" id="KW-0804">Transcription</keyword>
<keyword evidence="3" id="KW-0731">Sigma factor</keyword>
<comment type="caution">
    <text evidence="7">The sequence shown here is derived from an EMBL/GenBank/DDBJ whole genome shotgun (WGS) entry which is preliminary data.</text>
</comment>
<dbReference type="SUPFAM" id="SSF88946">
    <property type="entry name" value="Sigma2 domain of RNA polymerase sigma factors"/>
    <property type="match status" value="1"/>
</dbReference>
<dbReference type="Pfam" id="PF08281">
    <property type="entry name" value="Sigma70_r4_2"/>
    <property type="match status" value="1"/>
</dbReference>
<dbReference type="AlphaFoldDB" id="A0A8J7S0S5"/>
<evidence type="ECO:0000259" key="5">
    <source>
        <dbReference type="Pfam" id="PF04542"/>
    </source>
</evidence>
<dbReference type="Gene3D" id="1.10.1740.10">
    <property type="match status" value="1"/>
</dbReference>
<dbReference type="NCBIfam" id="TIGR02937">
    <property type="entry name" value="sigma70-ECF"/>
    <property type="match status" value="1"/>
</dbReference>
<dbReference type="InterPro" id="IPR039425">
    <property type="entry name" value="RNA_pol_sigma-70-like"/>
</dbReference>
<evidence type="ECO:0000256" key="3">
    <source>
        <dbReference type="ARBA" id="ARBA00023082"/>
    </source>
</evidence>
<dbReference type="InterPro" id="IPR014284">
    <property type="entry name" value="RNA_pol_sigma-70_dom"/>
</dbReference>
<dbReference type="InterPro" id="IPR007627">
    <property type="entry name" value="RNA_pol_sigma70_r2"/>
</dbReference>
<dbReference type="InterPro" id="IPR013324">
    <property type="entry name" value="RNA_pol_sigma_r3/r4-like"/>
</dbReference>
<dbReference type="EMBL" id="JAGMWN010000002">
    <property type="protein sequence ID" value="MBP5856543.1"/>
    <property type="molecule type" value="Genomic_DNA"/>
</dbReference>
<name>A0A8J7S0S5_9PROT</name>
<dbReference type="InterPro" id="IPR013325">
    <property type="entry name" value="RNA_pol_sigma_r2"/>
</dbReference>
<proteinExistence type="inferred from homology"/>
<organism evidence="7 8">
    <name type="scientific">Marivibrio halodurans</name>
    <dbReference type="NCBI Taxonomy" id="2039722"/>
    <lineage>
        <taxon>Bacteria</taxon>
        <taxon>Pseudomonadati</taxon>
        <taxon>Pseudomonadota</taxon>
        <taxon>Alphaproteobacteria</taxon>
        <taxon>Rhodospirillales</taxon>
        <taxon>Rhodospirillaceae</taxon>
        <taxon>Marivibrio</taxon>
    </lineage>
</organism>
<reference evidence="7" key="1">
    <citation type="submission" date="2021-04" db="EMBL/GenBank/DDBJ databases">
        <authorList>
            <person name="Zhang D.-C."/>
        </authorList>
    </citation>
    <scope>NUCLEOTIDE SEQUENCE</scope>
    <source>
        <strain evidence="7">CGMCC 1.15697</strain>
    </source>
</reference>
<evidence type="ECO:0000259" key="6">
    <source>
        <dbReference type="Pfam" id="PF08281"/>
    </source>
</evidence>
<dbReference type="GO" id="GO:0006352">
    <property type="term" value="P:DNA-templated transcription initiation"/>
    <property type="evidence" value="ECO:0007669"/>
    <property type="project" value="InterPro"/>
</dbReference>
<evidence type="ECO:0000313" key="8">
    <source>
        <dbReference type="Proteomes" id="UP000672602"/>
    </source>
</evidence>
<evidence type="ECO:0000256" key="1">
    <source>
        <dbReference type="ARBA" id="ARBA00010641"/>
    </source>
</evidence>
<dbReference type="SUPFAM" id="SSF88659">
    <property type="entry name" value="Sigma3 and sigma4 domains of RNA polymerase sigma factors"/>
    <property type="match status" value="1"/>
</dbReference>
<dbReference type="InterPro" id="IPR036388">
    <property type="entry name" value="WH-like_DNA-bd_sf"/>
</dbReference>
<dbReference type="InterPro" id="IPR013249">
    <property type="entry name" value="RNA_pol_sigma70_r4_t2"/>
</dbReference>
<dbReference type="Gene3D" id="1.10.10.10">
    <property type="entry name" value="Winged helix-like DNA-binding domain superfamily/Winged helix DNA-binding domain"/>
    <property type="match status" value="1"/>
</dbReference>
<dbReference type="PANTHER" id="PTHR43133:SF63">
    <property type="entry name" value="RNA POLYMERASE SIGMA FACTOR FECI-RELATED"/>
    <property type="match status" value="1"/>
</dbReference>
<accession>A0A8J7S0S5</accession>
<feature type="domain" description="RNA polymerase sigma factor 70 region 4 type 2" evidence="6">
    <location>
        <begin position="111"/>
        <end position="163"/>
    </location>
</feature>
<gene>
    <name evidence="7" type="ORF">KAJ83_05960</name>
</gene>
<dbReference type="PANTHER" id="PTHR43133">
    <property type="entry name" value="RNA POLYMERASE ECF-TYPE SIGMA FACTO"/>
    <property type="match status" value="1"/>
</dbReference>
<keyword evidence="8" id="KW-1185">Reference proteome</keyword>
<protein>
    <submittedName>
        <fullName evidence="7">Sigma-70 family RNA polymerase sigma factor</fullName>
    </submittedName>
</protein>
<dbReference type="Proteomes" id="UP000672602">
    <property type="component" value="Unassembled WGS sequence"/>
</dbReference>
<evidence type="ECO:0000256" key="4">
    <source>
        <dbReference type="ARBA" id="ARBA00023163"/>
    </source>
</evidence>
<dbReference type="RefSeq" id="WP_210681110.1">
    <property type="nucleotide sequence ID" value="NZ_JAGMWN010000002.1"/>
</dbReference>
<dbReference type="GO" id="GO:0016987">
    <property type="term" value="F:sigma factor activity"/>
    <property type="evidence" value="ECO:0007669"/>
    <property type="project" value="UniProtKB-KW"/>
</dbReference>